<protein>
    <submittedName>
        <fullName evidence="1">Uncharacterized protein</fullName>
    </submittedName>
</protein>
<evidence type="ECO:0000313" key="2">
    <source>
        <dbReference type="Proteomes" id="UP000261325"/>
    </source>
</evidence>
<dbReference type="EMBL" id="DLYI01000313">
    <property type="protein sequence ID" value="HAC30663.1"/>
    <property type="molecule type" value="Genomic_DNA"/>
</dbReference>
<name>A0A3B8WNH7_MARNT</name>
<gene>
    <name evidence="1" type="ORF">DCF82_23095</name>
</gene>
<dbReference type="AlphaFoldDB" id="A0A3B8WNH7"/>
<comment type="caution">
    <text evidence="1">The sequence shown here is derived from an EMBL/GenBank/DDBJ whole genome shotgun (WGS) entry which is preliminary data.</text>
</comment>
<proteinExistence type="predicted"/>
<accession>A0A3B8WNH7</accession>
<sequence length="92" mass="10122">MKFHAPTKQFTVSQSDLAMAAHSFEYVIRHIRELANLPMSKYSRDGALTSADHAQKGILDAAKALGIDMGAEWGNELDVSYEDERPKAGGEQ</sequence>
<reference evidence="1 2" key="1">
    <citation type="journal article" date="2018" name="Nat. Biotechnol.">
        <title>A standardized bacterial taxonomy based on genome phylogeny substantially revises the tree of life.</title>
        <authorList>
            <person name="Parks D.H."/>
            <person name="Chuvochina M."/>
            <person name="Waite D.W."/>
            <person name="Rinke C."/>
            <person name="Skarshewski A."/>
            <person name="Chaumeil P.A."/>
            <person name="Hugenholtz P."/>
        </authorList>
    </citation>
    <scope>NUCLEOTIDE SEQUENCE [LARGE SCALE GENOMIC DNA]</scope>
    <source>
        <strain evidence="1">UBA9049</strain>
    </source>
</reference>
<organism evidence="1 2">
    <name type="scientific">Marinobacter nauticus</name>
    <name type="common">Marinobacter hydrocarbonoclasticus</name>
    <name type="synonym">Marinobacter aquaeolei</name>
    <dbReference type="NCBI Taxonomy" id="2743"/>
    <lineage>
        <taxon>Bacteria</taxon>
        <taxon>Pseudomonadati</taxon>
        <taxon>Pseudomonadota</taxon>
        <taxon>Gammaproteobacteria</taxon>
        <taxon>Pseudomonadales</taxon>
        <taxon>Marinobacteraceae</taxon>
        <taxon>Marinobacter</taxon>
    </lineage>
</organism>
<dbReference type="Proteomes" id="UP000261325">
    <property type="component" value="Unassembled WGS sequence"/>
</dbReference>
<evidence type="ECO:0000313" key="1">
    <source>
        <dbReference type="EMBL" id="HAC30663.1"/>
    </source>
</evidence>